<dbReference type="InterPro" id="IPR012951">
    <property type="entry name" value="BBE"/>
</dbReference>
<dbReference type="AlphaFoldDB" id="A0A6P5X6E4"/>
<evidence type="ECO:0000256" key="12">
    <source>
        <dbReference type="ARBA" id="ARBA00023180"/>
    </source>
</evidence>
<keyword evidence="11" id="KW-1015">Disulfide bond</keyword>
<feature type="chain" id="PRO_5028280788" evidence="13">
    <location>
        <begin position="26"/>
        <end position="532"/>
    </location>
</feature>
<evidence type="ECO:0000256" key="1">
    <source>
        <dbReference type="ARBA" id="ARBA00001974"/>
    </source>
</evidence>
<dbReference type="Proteomes" id="UP000515121">
    <property type="component" value="Unplaced"/>
</dbReference>
<dbReference type="PROSITE" id="PS51387">
    <property type="entry name" value="FAD_PCMH"/>
    <property type="match status" value="1"/>
</dbReference>
<evidence type="ECO:0000256" key="6">
    <source>
        <dbReference type="ARBA" id="ARBA00022630"/>
    </source>
</evidence>
<dbReference type="GO" id="GO:0016491">
    <property type="term" value="F:oxidoreductase activity"/>
    <property type="evidence" value="ECO:0007669"/>
    <property type="project" value="UniProtKB-KW"/>
</dbReference>
<dbReference type="InterPro" id="IPR016169">
    <property type="entry name" value="FAD-bd_PCMH_sub2"/>
</dbReference>
<dbReference type="RefSeq" id="XP_022723964.1">
    <property type="nucleotide sequence ID" value="XM_022868229.1"/>
</dbReference>
<evidence type="ECO:0000256" key="8">
    <source>
        <dbReference type="ARBA" id="ARBA00022741"/>
    </source>
</evidence>
<keyword evidence="7 13" id="KW-0732">Signal</keyword>
<name>A0A6P5X6E4_DURZI</name>
<evidence type="ECO:0000256" key="11">
    <source>
        <dbReference type="ARBA" id="ARBA00023157"/>
    </source>
</evidence>
<evidence type="ECO:0000256" key="7">
    <source>
        <dbReference type="ARBA" id="ARBA00022729"/>
    </source>
</evidence>
<keyword evidence="4" id="KW-0134">Cell wall</keyword>
<organism evidence="15 16">
    <name type="scientific">Durio zibethinus</name>
    <name type="common">Durian</name>
    <dbReference type="NCBI Taxonomy" id="66656"/>
    <lineage>
        <taxon>Eukaryota</taxon>
        <taxon>Viridiplantae</taxon>
        <taxon>Streptophyta</taxon>
        <taxon>Embryophyta</taxon>
        <taxon>Tracheophyta</taxon>
        <taxon>Spermatophyta</taxon>
        <taxon>Magnoliopsida</taxon>
        <taxon>eudicotyledons</taxon>
        <taxon>Gunneridae</taxon>
        <taxon>Pentapetalae</taxon>
        <taxon>rosids</taxon>
        <taxon>malvids</taxon>
        <taxon>Malvales</taxon>
        <taxon>Malvaceae</taxon>
        <taxon>Helicteroideae</taxon>
        <taxon>Durio</taxon>
    </lineage>
</organism>
<feature type="signal peptide" evidence="13">
    <location>
        <begin position="1"/>
        <end position="25"/>
    </location>
</feature>
<comment type="similarity">
    <text evidence="3">Belongs to the oxygen-dependent FAD-linked oxidoreductase family.</text>
</comment>
<dbReference type="Gene3D" id="3.40.462.20">
    <property type="match status" value="1"/>
</dbReference>
<dbReference type="FunFam" id="3.30.43.10:FF:000004">
    <property type="entry name" value="Berberine bridge enzyme-like 15"/>
    <property type="match status" value="1"/>
</dbReference>
<reference evidence="16" key="1">
    <citation type="submission" date="2025-08" db="UniProtKB">
        <authorList>
            <consortium name="RefSeq"/>
        </authorList>
    </citation>
    <scope>IDENTIFICATION</scope>
    <source>
        <tissue evidence="16">Fruit stalk</tissue>
    </source>
</reference>
<dbReference type="InterPro" id="IPR016166">
    <property type="entry name" value="FAD-bd_PCMH"/>
</dbReference>
<accession>A0A6P5X6E4</accession>
<keyword evidence="12" id="KW-0325">Glycoprotein</keyword>
<feature type="domain" description="FAD-binding PCMH-type" evidence="14">
    <location>
        <begin position="76"/>
        <end position="250"/>
    </location>
</feature>
<dbReference type="Pfam" id="PF08031">
    <property type="entry name" value="BBE"/>
    <property type="match status" value="1"/>
</dbReference>
<dbReference type="GO" id="GO:0071949">
    <property type="term" value="F:FAD binding"/>
    <property type="evidence" value="ECO:0007669"/>
    <property type="project" value="InterPro"/>
</dbReference>
<evidence type="ECO:0000256" key="4">
    <source>
        <dbReference type="ARBA" id="ARBA00022512"/>
    </source>
</evidence>
<evidence type="ECO:0000256" key="9">
    <source>
        <dbReference type="ARBA" id="ARBA00022827"/>
    </source>
</evidence>
<dbReference type="PANTHER" id="PTHR32448">
    <property type="entry name" value="OS08G0158400 PROTEIN"/>
    <property type="match status" value="1"/>
</dbReference>
<evidence type="ECO:0000313" key="16">
    <source>
        <dbReference type="RefSeq" id="XP_022723964.1"/>
    </source>
</evidence>
<dbReference type="GeneID" id="111280769"/>
<keyword evidence="8" id="KW-0547">Nucleotide-binding</keyword>
<dbReference type="InterPro" id="IPR036318">
    <property type="entry name" value="FAD-bd_PCMH-like_sf"/>
</dbReference>
<evidence type="ECO:0000256" key="2">
    <source>
        <dbReference type="ARBA" id="ARBA00004191"/>
    </source>
</evidence>
<evidence type="ECO:0000256" key="5">
    <source>
        <dbReference type="ARBA" id="ARBA00022525"/>
    </source>
</evidence>
<evidence type="ECO:0000256" key="10">
    <source>
        <dbReference type="ARBA" id="ARBA00023002"/>
    </source>
</evidence>
<comment type="cofactor">
    <cofactor evidence="1">
        <name>FAD</name>
        <dbReference type="ChEBI" id="CHEBI:57692"/>
    </cofactor>
</comment>
<evidence type="ECO:0000313" key="15">
    <source>
        <dbReference type="Proteomes" id="UP000515121"/>
    </source>
</evidence>
<sequence>MGILRPAVVTLLSVLLFISFRETSASDSFQETFLQCLLDNSHPSHPISAAIFTPQNPSYSSVLQSSIRNLRFNETSTPKPFLILTALHQSHIQAAIVCAKKDNIQMKIRSGGHDYEGLSYVATVPFFVLDMFNLRSIDVDVANETAWVETGATLGEVYYRISEKSKIHGFPAGVCPTVGVGGHFGGGGYGNMMRKYGLSVDNIVDAYFIDVNGRFHDRKSMGEDIFWAIRGGGAASFGVVLAYKIKLVRVPETVTVFRVEKTLEENATDIVDQWQRVADKLPEDLFVRLILDVVNSSRSGEKTVRAAFISLFLGDSNRLLSIMNERFPALGLSQSDCIETTWVQSVLYWTNIPIERETDILLDRTPSSLVFLKRKSDYVKEPIPKAGLEWLWKRMIELRVPQMLFNPYGGRMAEIPSTATPFPHRAGNLWKIQYVTNWNEGGAEAAEHYIGLTRKLHGYMSRFVSKNPREAFLNYRDIDLGVNHNGRESYMEGRVYGIKYFKGNFNRLVHIKTRVDPANFFRNEQSIPTLPY</sequence>
<gene>
    <name evidence="16" type="primary">LOC111280769</name>
</gene>
<evidence type="ECO:0000259" key="14">
    <source>
        <dbReference type="PROSITE" id="PS51387"/>
    </source>
</evidence>
<dbReference type="SUPFAM" id="SSF56176">
    <property type="entry name" value="FAD-binding/transporter-associated domain-like"/>
    <property type="match status" value="1"/>
</dbReference>
<keyword evidence="15" id="KW-1185">Reference proteome</keyword>
<keyword evidence="5" id="KW-0964">Secreted</keyword>
<dbReference type="Pfam" id="PF01565">
    <property type="entry name" value="FAD_binding_4"/>
    <property type="match status" value="1"/>
</dbReference>
<evidence type="ECO:0000256" key="3">
    <source>
        <dbReference type="ARBA" id="ARBA00005466"/>
    </source>
</evidence>
<dbReference type="InterPro" id="IPR016167">
    <property type="entry name" value="FAD-bd_PCMH_sub1"/>
</dbReference>
<dbReference type="Gene3D" id="3.30.43.10">
    <property type="entry name" value="Uridine Diphospho-n-acetylenolpyruvylglucosamine Reductase, domain 2"/>
    <property type="match status" value="1"/>
</dbReference>
<dbReference type="KEGG" id="dzi:111280769"/>
<keyword evidence="10" id="KW-0560">Oxidoreductase</keyword>
<proteinExistence type="inferred from homology"/>
<evidence type="ECO:0000256" key="13">
    <source>
        <dbReference type="SAM" id="SignalP"/>
    </source>
</evidence>
<keyword evidence="9" id="KW-0274">FAD</keyword>
<comment type="subcellular location">
    <subcellularLocation>
        <location evidence="2">Secreted</location>
        <location evidence="2">Cell wall</location>
    </subcellularLocation>
</comment>
<dbReference type="InterPro" id="IPR006094">
    <property type="entry name" value="Oxid_FAD_bind_N"/>
</dbReference>
<dbReference type="Gene3D" id="3.30.465.10">
    <property type="match status" value="1"/>
</dbReference>
<dbReference type="OrthoDB" id="407275at2759"/>
<keyword evidence="6" id="KW-0285">Flavoprotein</keyword>
<protein>
    <submittedName>
        <fullName evidence="16">Berberine bridge enzyme-like 8</fullName>
    </submittedName>
</protein>